<evidence type="ECO:0000313" key="2">
    <source>
        <dbReference type="Proteomes" id="UP000325289"/>
    </source>
</evidence>
<dbReference type="Proteomes" id="UP000325289">
    <property type="component" value="Unassembled WGS sequence"/>
</dbReference>
<sequence length="149" mass="16428">MPDSHMMCRERDDLTAPEARFLSMLRHWPLGPESQALVWADLAAELSPPRARACLSAFESFSARIARAAWTAPQVYAPETDALSPDEDALCRIVDAAARGAREEALSHAVFLVRPEALMPLLHSAERTGLPLLCAECRARLALCRTQPH</sequence>
<keyword evidence="2" id="KW-1185">Reference proteome</keyword>
<protein>
    <submittedName>
        <fullName evidence="1">Uncharacterized protein</fullName>
    </submittedName>
</protein>
<organism evidence="1 2">
    <name type="scientific">Roseivivax sediminis</name>
    <dbReference type="NCBI Taxonomy" id="936889"/>
    <lineage>
        <taxon>Bacteria</taxon>
        <taxon>Pseudomonadati</taxon>
        <taxon>Pseudomonadota</taxon>
        <taxon>Alphaproteobacteria</taxon>
        <taxon>Rhodobacterales</taxon>
        <taxon>Roseobacteraceae</taxon>
        <taxon>Roseivivax</taxon>
    </lineage>
</organism>
<dbReference type="OrthoDB" id="7861818at2"/>
<dbReference type="EMBL" id="FOMS01000008">
    <property type="protein sequence ID" value="SFE32340.1"/>
    <property type="molecule type" value="Genomic_DNA"/>
</dbReference>
<accession>A0A1I1ZPR2</accession>
<reference evidence="1 2" key="1">
    <citation type="submission" date="2016-10" db="EMBL/GenBank/DDBJ databases">
        <authorList>
            <person name="Varghese N."/>
            <person name="Submissions S."/>
        </authorList>
    </citation>
    <scope>NUCLEOTIDE SEQUENCE [LARGE SCALE GENOMIC DNA]</scope>
    <source>
        <strain evidence="2">YIM D21,KCTC 23444,ACCC 10710</strain>
    </source>
</reference>
<dbReference type="AlphaFoldDB" id="A0A1I1ZPR2"/>
<gene>
    <name evidence="1" type="ORF">SAMN04515678_108182</name>
</gene>
<dbReference type="RefSeq" id="WP_149756529.1">
    <property type="nucleotide sequence ID" value="NZ_FOMS01000008.1"/>
</dbReference>
<proteinExistence type="predicted"/>
<evidence type="ECO:0000313" key="1">
    <source>
        <dbReference type="EMBL" id="SFE32340.1"/>
    </source>
</evidence>
<name>A0A1I1ZPR2_9RHOB</name>